<name>A0A9D4AWE4_9SAUR</name>
<feature type="repeat" description="WD" evidence="1">
    <location>
        <begin position="282"/>
        <end position="317"/>
    </location>
</feature>
<keyword evidence="1" id="KW-0853">WD repeat</keyword>
<protein>
    <recommendedName>
        <fullName evidence="2">Anaphase-promoting complex subunit 4-like WD40 domain-containing protein</fullName>
    </recommendedName>
</protein>
<dbReference type="PANTHER" id="PTHR44566">
    <property type="entry name" value="TRANSDUCIN/WD40 REPEAT-LIKE SUPERFAMILY PROTEIN"/>
    <property type="match status" value="1"/>
</dbReference>
<dbReference type="Pfam" id="PF12894">
    <property type="entry name" value="ANAPC4_WD40"/>
    <property type="match status" value="1"/>
</dbReference>
<keyword evidence="4" id="KW-1185">Reference proteome</keyword>
<dbReference type="PROSITE" id="PS50294">
    <property type="entry name" value="WD_REPEATS_REGION"/>
    <property type="match status" value="1"/>
</dbReference>
<evidence type="ECO:0000313" key="4">
    <source>
        <dbReference type="Proteomes" id="UP000827986"/>
    </source>
</evidence>
<dbReference type="Gene3D" id="2.130.10.10">
    <property type="entry name" value="YVTN repeat-like/Quinoprotein amine dehydrogenase"/>
    <property type="match status" value="1"/>
</dbReference>
<dbReference type="InterPro" id="IPR024977">
    <property type="entry name" value="Apc4-like_WD40_dom"/>
</dbReference>
<dbReference type="PROSITE" id="PS50082">
    <property type="entry name" value="WD_REPEATS_2"/>
    <property type="match status" value="2"/>
</dbReference>
<gene>
    <name evidence="3" type="ORF">KIL84_006829</name>
</gene>
<evidence type="ECO:0000259" key="2">
    <source>
        <dbReference type="Pfam" id="PF12894"/>
    </source>
</evidence>
<dbReference type="EMBL" id="JAHDVG010000483">
    <property type="protein sequence ID" value="KAH1171211.1"/>
    <property type="molecule type" value="Genomic_DNA"/>
</dbReference>
<dbReference type="AlphaFoldDB" id="A0A9D4AWE4"/>
<reference evidence="3" key="1">
    <citation type="submission" date="2021-09" db="EMBL/GenBank/DDBJ databases">
        <title>The genome of Mauremys mutica provides insights into the evolution of semi-aquatic lifestyle.</title>
        <authorList>
            <person name="Gong S."/>
            <person name="Gao Y."/>
        </authorList>
    </citation>
    <scope>NUCLEOTIDE SEQUENCE</scope>
    <source>
        <strain evidence="3">MM-2020</strain>
        <tissue evidence="3">Muscle</tissue>
    </source>
</reference>
<dbReference type="SUPFAM" id="SSF50978">
    <property type="entry name" value="WD40 repeat-like"/>
    <property type="match status" value="1"/>
</dbReference>
<evidence type="ECO:0000256" key="1">
    <source>
        <dbReference type="PROSITE-ProRule" id="PRU00221"/>
    </source>
</evidence>
<evidence type="ECO:0000313" key="3">
    <source>
        <dbReference type="EMBL" id="KAH1171211.1"/>
    </source>
</evidence>
<accession>A0A9D4AWE4</accession>
<dbReference type="InterPro" id="IPR036322">
    <property type="entry name" value="WD40_repeat_dom_sf"/>
</dbReference>
<dbReference type="SMART" id="SM00320">
    <property type="entry name" value="WD40"/>
    <property type="match status" value="5"/>
</dbReference>
<dbReference type="Proteomes" id="UP000827986">
    <property type="component" value="Unassembled WGS sequence"/>
</dbReference>
<dbReference type="InterPro" id="IPR015943">
    <property type="entry name" value="WD40/YVTN_repeat-like_dom_sf"/>
</dbReference>
<sequence>MTPSEADGLQQYTREDHSCLRKSRKLLKTIQYYTLYQSLIKPNHLFFHYKHFSNKGNSVINSDKLTFIRDTTNFHHFGGFQHRDYWTLPYLTRMNSSLVAYDDSDSDTETGKAENLNLSSKETRLASSAVNPIQFFAPGGLGTKSTYKMQTVENTASTGTNIICEGAPAYKVQANNRDLAAVYPWKEYSNQAQTLSGNGSFSQKRVRQDKIITIKGIRPYIPKRLRQEKTSKVYEKKESEEQRESCAIPGEQISTEVSEFIKPYLGSKYKSTEIPRNLVFQMSKHSGPVNKVQWCPVQAWSHMLLSTSMDKTFKIWNAVDTGCCLKTYSCHSCAVRTAQWSLCGRRILSGGFDSMLHLTDVETGTQVFSSKNEFRISTLKFHLSDPNIFICGGFSPEVKAWDIRNCKVIKVYKAAVQQTLDVLFLPEGKEFLTSTDAVSRDSADRTIIAWDFDSAAKISNQIFHERYTCPSLTLHPREPAFVAQTNGNYMALFSTQRPYRINKKKRYEGHKVEGFAVGCEFSPDGTLLVTGSSEGKIFFYNYHTARIIHTLSAHNQACVSATFHPVLPSLLATCDWAGDIKIWQ</sequence>
<dbReference type="InterPro" id="IPR053053">
    <property type="entry name" value="WD_repeat_protein"/>
</dbReference>
<dbReference type="Pfam" id="PF00400">
    <property type="entry name" value="WD40"/>
    <property type="match status" value="2"/>
</dbReference>
<dbReference type="PANTHER" id="PTHR44566:SF1">
    <property type="entry name" value="WD REPEAT-CONTAINING PROTEIN 25"/>
    <property type="match status" value="1"/>
</dbReference>
<dbReference type="InterPro" id="IPR001680">
    <property type="entry name" value="WD40_rpt"/>
</dbReference>
<organism evidence="3 4">
    <name type="scientific">Mauremys mutica</name>
    <name type="common">yellowpond turtle</name>
    <dbReference type="NCBI Taxonomy" id="74926"/>
    <lineage>
        <taxon>Eukaryota</taxon>
        <taxon>Metazoa</taxon>
        <taxon>Chordata</taxon>
        <taxon>Craniata</taxon>
        <taxon>Vertebrata</taxon>
        <taxon>Euteleostomi</taxon>
        <taxon>Archelosauria</taxon>
        <taxon>Testudinata</taxon>
        <taxon>Testudines</taxon>
        <taxon>Cryptodira</taxon>
        <taxon>Durocryptodira</taxon>
        <taxon>Testudinoidea</taxon>
        <taxon>Geoemydidae</taxon>
        <taxon>Geoemydinae</taxon>
        <taxon>Mauremys</taxon>
    </lineage>
</organism>
<proteinExistence type="predicted"/>
<feature type="domain" description="Anaphase-promoting complex subunit 4-like WD40" evidence="2">
    <location>
        <begin position="499"/>
        <end position="557"/>
    </location>
</feature>
<comment type="caution">
    <text evidence="3">The sequence shown here is derived from an EMBL/GenBank/DDBJ whole genome shotgun (WGS) entry which is preliminary data.</text>
</comment>
<feature type="repeat" description="WD" evidence="1">
    <location>
        <begin position="551"/>
        <end position="584"/>
    </location>
</feature>